<evidence type="ECO:0000313" key="2">
    <source>
        <dbReference type="Proteomes" id="UP001501752"/>
    </source>
</evidence>
<accession>A0ABP9D8B7</accession>
<protein>
    <submittedName>
        <fullName evidence="1">Uncharacterized protein</fullName>
    </submittedName>
</protein>
<evidence type="ECO:0000313" key="1">
    <source>
        <dbReference type="EMBL" id="GAA4833752.1"/>
    </source>
</evidence>
<dbReference type="EMBL" id="BAABIS010000001">
    <property type="protein sequence ID" value="GAA4833752.1"/>
    <property type="molecule type" value="Genomic_DNA"/>
</dbReference>
<gene>
    <name evidence="1" type="ORF">GCM10023235_05320</name>
</gene>
<comment type="caution">
    <text evidence="1">The sequence shown here is derived from an EMBL/GenBank/DDBJ whole genome shotgun (WGS) entry which is preliminary data.</text>
</comment>
<dbReference type="RefSeq" id="WP_345695123.1">
    <property type="nucleotide sequence ID" value="NZ_BAABIS010000001.1"/>
</dbReference>
<organism evidence="1 2">
    <name type="scientific">Kitasatospora terrestris</name>
    <dbReference type="NCBI Taxonomy" id="258051"/>
    <lineage>
        <taxon>Bacteria</taxon>
        <taxon>Bacillati</taxon>
        <taxon>Actinomycetota</taxon>
        <taxon>Actinomycetes</taxon>
        <taxon>Kitasatosporales</taxon>
        <taxon>Streptomycetaceae</taxon>
        <taxon>Kitasatospora</taxon>
    </lineage>
</organism>
<dbReference type="Proteomes" id="UP001501752">
    <property type="component" value="Unassembled WGS sequence"/>
</dbReference>
<sequence>MITAIAAAVVGAGTAGFAGWRASATRTAAQAAVRQASAAEAQAAATHAQAAAAEAQAATVARRLSSIEHDQRAARSPLFAIDDFHRSE</sequence>
<reference evidence="2" key="1">
    <citation type="journal article" date="2019" name="Int. J. Syst. Evol. Microbiol.">
        <title>The Global Catalogue of Microorganisms (GCM) 10K type strain sequencing project: providing services to taxonomists for standard genome sequencing and annotation.</title>
        <authorList>
            <consortium name="The Broad Institute Genomics Platform"/>
            <consortium name="The Broad Institute Genome Sequencing Center for Infectious Disease"/>
            <person name="Wu L."/>
            <person name="Ma J."/>
        </authorList>
    </citation>
    <scope>NUCLEOTIDE SEQUENCE [LARGE SCALE GENOMIC DNA]</scope>
    <source>
        <strain evidence="2">JCM 13006</strain>
    </source>
</reference>
<keyword evidence="2" id="KW-1185">Reference proteome</keyword>
<name>A0ABP9D8B7_9ACTN</name>
<proteinExistence type="predicted"/>